<dbReference type="STRING" id="212667.VFDL14_01330"/>
<accession>A0A066UP79</accession>
<sequence>MSISPAKLRLFVLGLFSVLLVGCSSLPTELEASSEPVITDYQEWLNQLPDAKDVRLGGVIAKVTNLKDKSRVEVVNMPISSSGKPDLDAEPSGRFVAYVDGYVEPLSFAEGRLVTFVGQSAGSEDGKIGEFPYTFPVMDADNQRLWQITERVIVNDFAPTYYSCRSLHCRSFHTMPRQGRVVQDLE</sequence>
<reference evidence="1 2" key="1">
    <citation type="submission" date="2014-02" db="EMBL/GenBank/DDBJ databases">
        <title>Vibrio fortis Dalian14 Genome Sequencing.</title>
        <authorList>
            <person name="Wang Y."/>
            <person name="Song L."/>
            <person name="Liu G."/>
            <person name="Ding J."/>
        </authorList>
    </citation>
    <scope>NUCLEOTIDE SEQUENCE [LARGE SCALE GENOMIC DNA]</scope>
    <source>
        <strain evidence="1 2">Dalian14</strain>
    </source>
</reference>
<dbReference type="AlphaFoldDB" id="A0A066UP79"/>
<protein>
    <submittedName>
        <fullName evidence="1">Starvation-inducible protein</fullName>
    </submittedName>
</protein>
<gene>
    <name evidence="1" type="ORF">VFDL14_01330</name>
</gene>
<evidence type="ECO:0000313" key="2">
    <source>
        <dbReference type="Proteomes" id="UP000027219"/>
    </source>
</evidence>
<keyword evidence="2" id="KW-1185">Reference proteome</keyword>
<evidence type="ECO:0000313" key="1">
    <source>
        <dbReference type="EMBL" id="KDN27657.1"/>
    </source>
</evidence>
<name>A0A066UP79_9VIBR</name>
<dbReference type="PIRSF" id="PIRSF004982">
    <property type="entry name" value="SlP"/>
    <property type="match status" value="1"/>
</dbReference>
<dbReference type="EMBL" id="JFFR01000025">
    <property type="protein sequence ID" value="KDN27657.1"/>
    <property type="molecule type" value="Genomic_DNA"/>
</dbReference>
<dbReference type="InterPro" id="IPR004658">
    <property type="entry name" value="OMP_Slp"/>
</dbReference>
<dbReference type="PROSITE" id="PS51257">
    <property type="entry name" value="PROKAR_LIPOPROTEIN"/>
    <property type="match status" value="1"/>
</dbReference>
<dbReference type="GO" id="GO:0019867">
    <property type="term" value="C:outer membrane"/>
    <property type="evidence" value="ECO:0007669"/>
    <property type="project" value="InterPro"/>
</dbReference>
<dbReference type="PANTHER" id="PTHR37530:SF1">
    <property type="entry name" value="OUTER MEMBRANE PROTEIN SLP"/>
    <property type="match status" value="1"/>
</dbReference>
<dbReference type="Proteomes" id="UP000027219">
    <property type="component" value="Unassembled WGS sequence"/>
</dbReference>
<comment type="caution">
    <text evidence="1">The sequence shown here is derived from an EMBL/GenBank/DDBJ whole genome shotgun (WGS) entry which is preliminary data.</text>
</comment>
<dbReference type="Pfam" id="PF03843">
    <property type="entry name" value="Slp"/>
    <property type="match status" value="1"/>
</dbReference>
<dbReference type="RefSeq" id="WP_032551878.1">
    <property type="nucleotide sequence ID" value="NZ_JFFR01000025.1"/>
</dbReference>
<dbReference type="NCBIfam" id="TIGR00752">
    <property type="entry name" value="slp"/>
    <property type="match status" value="1"/>
</dbReference>
<proteinExistence type="predicted"/>
<dbReference type="PANTHER" id="PTHR37530">
    <property type="entry name" value="OUTER MEMBRANE PROTEIN SLP"/>
    <property type="match status" value="1"/>
</dbReference>
<dbReference type="OrthoDB" id="5295757at2"/>
<organism evidence="1 2">
    <name type="scientific">Vibrio fortis</name>
    <dbReference type="NCBI Taxonomy" id="212667"/>
    <lineage>
        <taxon>Bacteria</taxon>
        <taxon>Pseudomonadati</taxon>
        <taxon>Pseudomonadota</taxon>
        <taxon>Gammaproteobacteria</taxon>
        <taxon>Vibrionales</taxon>
        <taxon>Vibrionaceae</taxon>
        <taxon>Vibrio</taxon>
    </lineage>
</organism>